<reference evidence="5" key="1">
    <citation type="journal article" date="2019" name="Int. J. Syst. Evol. Microbiol.">
        <title>The Global Catalogue of Microorganisms (GCM) 10K type strain sequencing project: providing services to taxonomists for standard genome sequencing and annotation.</title>
        <authorList>
            <consortium name="The Broad Institute Genomics Platform"/>
            <consortium name="The Broad Institute Genome Sequencing Center for Infectious Disease"/>
            <person name="Wu L."/>
            <person name="Ma J."/>
        </authorList>
    </citation>
    <scope>NUCLEOTIDE SEQUENCE [LARGE SCALE GENOMIC DNA]</scope>
    <source>
        <strain evidence="5">NBRC 112416</strain>
    </source>
</reference>
<protein>
    <submittedName>
        <fullName evidence="4">Sulfatase</fullName>
    </submittedName>
</protein>
<dbReference type="PANTHER" id="PTHR42693">
    <property type="entry name" value="ARYLSULFATASE FAMILY MEMBER"/>
    <property type="match status" value="1"/>
</dbReference>
<gene>
    <name evidence="4" type="ORF">GCM10010862_31210</name>
</gene>
<proteinExistence type="inferred from homology"/>
<accession>A0ABQ5W710</accession>
<dbReference type="EMBL" id="BSNS01000014">
    <property type="protein sequence ID" value="GLQ55862.1"/>
    <property type="molecule type" value="Genomic_DNA"/>
</dbReference>
<organism evidence="4 5">
    <name type="scientific">Devosia nitrariae</name>
    <dbReference type="NCBI Taxonomy" id="2071872"/>
    <lineage>
        <taxon>Bacteria</taxon>
        <taxon>Pseudomonadati</taxon>
        <taxon>Pseudomonadota</taxon>
        <taxon>Alphaproteobacteria</taxon>
        <taxon>Hyphomicrobiales</taxon>
        <taxon>Devosiaceae</taxon>
        <taxon>Devosia</taxon>
    </lineage>
</organism>
<comment type="similarity">
    <text evidence="1">Belongs to the sulfatase family.</text>
</comment>
<dbReference type="PANTHER" id="PTHR42693:SF33">
    <property type="entry name" value="ARYLSULFATASE"/>
    <property type="match status" value="1"/>
</dbReference>
<dbReference type="InterPro" id="IPR000917">
    <property type="entry name" value="Sulfatase_N"/>
</dbReference>
<keyword evidence="5" id="KW-1185">Reference proteome</keyword>
<feature type="domain" description="Sulfatase N-terminal" evidence="3">
    <location>
        <begin position="4"/>
        <end position="330"/>
    </location>
</feature>
<feature type="region of interest" description="Disordered" evidence="2">
    <location>
        <begin position="486"/>
        <end position="521"/>
    </location>
</feature>
<evidence type="ECO:0000256" key="2">
    <source>
        <dbReference type="SAM" id="MobiDB-lite"/>
    </source>
</evidence>
<dbReference type="Pfam" id="PF00884">
    <property type="entry name" value="Sulfatase"/>
    <property type="match status" value="1"/>
</dbReference>
<dbReference type="InterPro" id="IPR017850">
    <property type="entry name" value="Alkaline_phosphatase_core_sf"/>
</dbReference>
<dbReference type="Gene3D" id="3.40.720.10">
    <property type="entry name" value="Alkaline Phosphatase, subunit A"/>
    <property type="match status" value="1"/>
</dbReference>
<dbReference type="Proteomes" id="UP001156691">
    <property type="component" value="Unassembled WGS sequence"/>
</dbReference>
<dbReference type="CDD" id="cd16148">
    <property type="entry name" value="sulfatase_like"/>
    <property type="match status" value="1"/>
</dbReference>
<dbReference type="InterPro" id="IPR050738">
    <property type="entry name" value="Sulfatase"/>
</dbReference>
<evidence type="ECO:0000313" key="5">
    <source>
        <dbReference type="Proteomes" id="UP001156691"/>
    </source>
</evidence>
<evidence type="ECO:0000313" key="4">
    <source>
        <dbReference type="EMBL" id="GLQ55862.1"/>
    </source>
</evidence>
<name>A0ABQ5W710_9HYPH</name>
<dbReference type="SUPFAM" id="SSF53649">
    <property type="entry name" value="Alkaline phosphatase-like"/>
    <property type="match status" value="1"/>
</dbReference>
<evidence type="ECO:0000256" key="1">
    <source>
        <dbReference type="ARBA" id="ARBA00008779"/>
    </source>
</evidence>
<sequence>MKAIMVMFDSLNRRFLPPYGCDWIHAPNFQRLSEKAVTFDNCYAGSMPCMPARRELQTGRYNFLHRSWGPLEPFDDSVPEMLRKAGVYTHMITDHQHYWEDGGSTYHNRFDTYEFFRGQEGDRWKGRVPAPGETLATDHHAALHRQDRINRQYLENEADHPQTRVFDAGIEFVRTNADRDRWLVQIETFDPHEPFFSYDRHKAHYARPYDGPQLDWPTYGRVTETAETVQHVRDQYSALLSMCDASLGRVIDMMDELDLWDDTMLIVCTDHGFLLGEHGWWAKMVQPWYDENIHTPLFIWDPRAKAKGQRRKSLVQTIDFGPTLLDYFGVAPTERMEGHALGQTVASDTPVREAGLFGAFGMHVNVTDGRYVYMRAPRDASNRPLDEHTLMPTHMRWQFTREELKRAELIEGFPFTQDVPVLRIPGMPFGAGNAFELGTLLFDLETDPGQEHPLEDPQIELRMINLMLELMRANEAPESQYQRMGLPAHGPADLTHTRLGRAPPAEVPWPSGEGRQLAGQK</sequence>
<comment type="caution">
    <text evidence="4">The sequence shown here is derived from an EMBL/GenBank/DDBJ whole genome shotgun (WGS) entry which is preliminary data.</text>
</comment>
<evidence type="ECO:0000259" key="3">
    <source>
        <dbReference type="Pfam" id="PF00884"/>
    </source>
</evidence>
<dbReference type="RefSeq" id="WP_284341279.1">
    <property type="nucleotide sequence ID" value="NZ_BSNS01000014.1"/>
</dbReference>